<dbReference type="PANTHER" id="PTHR36167">
    <property type="entry name" value="C2H2 FINGER DOMAIN TRANSCRIPTION FACTOR (EUROFUNG)-RELATED"/>
    <property type="match status" value="1"/>
</dbReference>
<dbReference type="InterPro" id="IPR039327">
    <property type="entry name" value="CON7-like"/>
</dbReference>
<name>A0AAJ8M6G8_9TREE</name>
<gene>
    <name evidence="3" type="ORF">I302_101393</name>
</gene>
<feature type="region of interest" description="Disordered" evidence="1">
    <location>
        <begin position="615"/>
        <end position="647"/>
    </location>
</feature>
<keyword evidence="4" id="KW-1185">Reference proteome</keyword>
<feature type="compositionally biased region" description="Polar residues" evidence="1">
    <location>
        <begin position="284"/>
        <end position="308"/>
    </location>
</feature>
<evidence type="ECO:0000256" key="1">
    <source>
        <dbReference type="SAM" id="MobiDB-lite"/>
    </source>
</evidence>
<sequence>MRSDRTMSSTLLTPEMQMMINGSASSSSTSSSTLWSSPDDVLTSNFSWSTSLSSLTTTMTTGGSNNSSPTDFAFEPPTLPSNTTFESTTVSSAPFKPEPVKTNSFTSNGSDNNNSPFTPSGGQVNNGSSYPFSGSFSYNPSAASSFSSASGSGGGSSFSSIDALPAISRDFVRPSTSETRRPATAGGALQSRSPFAGFMPGTSSEEGGQRFQRINQRPTSSDGKMRLNTTIEESGEGMFTNPFESSIKESNESPEAKQVPSQTPTSDGTVDPHYIPANRRASEPQFNVQQSWGQHSPLTAPNDQSTAASLGLTSAPAHIPQAGFLQQQQLQGSQAQYPRPTFHGRPQTSDGLPSYPHMTGNVSLPSAQSIARQIPGISTAAGGYYHPPTPSSARSFDQQDPKTGYMPFRDDRSNSLNSLPPPMIGAPSSAFPGDRAYSIDSGLARQGQPHSIRSSYMPQQSGKPGEMSSELTFVQLGGPAPKKRPRRRYDEIERLYACGWNGCEKSYGTLNHLNAHVAMQKHGEKRLPSEFKEMRKAWRKKKREVAANNANAMYAHNAAAWQQRVSISSASGTESDWDRRDSAASMMSNGSEYNTHRSSASYPVGYAPWSAAQSSAVDSRPSTSSSSISSIDGSSRNYFAPPPPPTGYGGTIAPTSYVNPINSRRISAPQHLPMPMSMGMPTGHLDAGFRGMQDDHPTPTAQNPFPQTQRGGPGQGGFPFTTLTSPMAGPTGTPITGSNGGEGSYAGGSQFAFQR</sequence>
<dbReference type="PROSITE" id="PS00028">
    <property type="entry name" value="ZINC_FINGER_C2H2_1"/>
    <property type="match status" value="1"/>
</dbReference>
<dbReference type="Proteomes" id="UP000092730">
    <property type="component" value="Chromosome 1"/>
</dbReference>
<evidence type="ECO:0000313" key="3">
    <source>
        <dbReference type="EMBL" id="WVW79424.1"/>
    </source>
</evidence>
<organism evidence="3 4">
    <name type="scientific">Kwoniella bestiolae CBS 10118</name>
    <dbReference type="NCBI Taxonomy" id="1296100"/>
    <lineage>
        <taxon>Eukaryota</taxon>
        <taxon>Fungi</taxon>
        <taxon>Dikarya</taxon>
        <taxon>Basidiomycota</taxon>
        <taxon>Agaricomycotina</taxon>
        <taxon>Tremellomycetes</taxon>
        <taxon>Tremellales</taxon>
        <taxon>Cryptococcaceae</taxon>
        <taxon>Kwoniella</taxon>
    </lineage>
</organism>
<feature type="region of interest" description="Disordered" evidence="1">
    <location>
        <begin position="326"/>
        <end position="360"/>
    </location>
</feature>
<reference evidence="3" key="2">
    <citation type="submission" date="2024-02" db="EMBL/GenBank/DDBJ databases">
        <title>Comparative genomics of Cryptococcus and Kwoniella reveals pathogenesis evolution and contrasting modes of karyotype evolution via chromosome fusion or intercentromeric recombination.</title>
        <authorList>
            <person name="Coelho M.A."/>
            <person name="David-Palma M."/>
            <person name="Shea T."/>
            <person name="Bowers K."/>
            <person name="McGinley-Smith S."/>
            <person name="Mohammad A.W."/>
            <person name="Gnirke A."/>
            <person name="Yurkov A.M."/>
            <person name="Nowrousian M."/>
            <person name="Sun S."/>
            <person name="Cuomo C.A."/>
            <person name="Heitman J."/>
        </authorList>
    </citation>
    <scope>NUCLEOTIDE SEQUENCE</scope>
    <source>
        <strain evidence="3">CBS 10118</strain>
    </source>
</reference>
<feature type="compositionally biased region" description="Polar residues" evidence="1">
    <location>
        <begin position="101"/>
        <end position="125"/>
    </location>
</feature>
<feature type="domain" description="C2H2-type" evidence="2">
    <location>
        <begin position="498"/>
        <end position="522"/>
    </location>
</feature>
<dbReference type="RefSeq" id="XP_019049658.2">
    <property type="nucleotide sequence ID" value="XM_019186780.2"/>
</dbReference>
<feature type="compositionally biased region" description="Low complexity" evidence="1">
    <location>
        <begin position="55"/>
        <end position="70"/>
    </location>
</feature>
<feature type="compositionally biased region" description="Polar residues" evidence="1">
    <location>
        <begin position="448"/>
        <end position="462"/>
    </location>
</feature>
<feature type="compositionally biased region" description="Polar residues" evidence="1">
    <location>
        <begin position="259"/>
        <end position="268"/>
    </location>
</feature>
<feature type="compositionally biased region" description="Basic and acidic residues" evidence="1">
    <location>
        <begin position="246"/>
        <end position="255"/>
    </location>
</feature>
<dbReference type="GO" id="GO:0006355">
    <property type="term" value="P:regulation of DNA-templated transcription"/>
    <property type="evidence" value="ECO:0007669"/>
    <property type="project" value="InterPro"/>
</dbReference>
<feature type="compositionally biased region" description="Low complexity" evidence="1">
    <location>
        <begin position="326"/>
        <end position="336"/>
    </location>
</feature>
<protein>
    <recommendedName>
        <fullName evidence="2">C2H2-type domain-containing protein</fullName>
    </recommendedName>
</protein>
<evidence type="ECO:0000313" key="4">
    <source>
        <dbReference type="Proteomes" id="UP000092730"/>
    </source>
</evidence>
<feature type="compositionally biased region" description="Low complexity" evidence="1">
    <location>
        <begin position="615"/>
        <end position="635"/>
    </location>
</feature>
<reference evidence="3" key="1">
    <citation type="submission" date="2013-07" db="EMBL/GenBank/DDBJ databases">
        <authorList>
            <consortium name="The Broad Institute Genome Sequencing Platform"/>
            <person name="Cuomo C."/>
            <person name="Litvintseva A."/>
            <person name="Chen Y."/>
            <person name="Heitman J."/>
            <person name="Sun S."/>
            <person name="Springer D."/>
            <person name="Dromer F."/>
            <person name="Young S.K."/>
            <person name="Zeng Q."/>
            <person name="Gargeya S."/>
            <person name="Fitzgerald M."/>
            <person name="Abouelleil A."/>
            <person name="Alvarado L."/>
            <person name="Berlin A.M."/>
            <person name="Chapman S.B."/>
            <person name="Dewar J."/>
            <person name="Goldberg J."/>
            <person name="Griggs A."/>
            <person name="Gujja S."/>
            <person name="Hansen M."/>
            <person name="Howarth C."/>
            <person name="Imamovic A."/>
            <person name="Larimer J."/>
            <person name="McCowan C."/>
            <person name="Murphy C."/>
            <person name="Pearson M."/>
            <person name="Priest M."/>
            <person name="Roberts A."/>
            <person name="Saif S."/>
            <person name="Shea T."/>
            <person name="Sykes S."/>
            <person name="Wortman J."/>
            <person name="Nusbaum C."/>
            <person name="Birren B."/>
        </authorList>
    </citation>
    <scope>NUCLEOTIDE SEQUENCE</scope>
    <source>
        <strain evidence="3">CBS 10118</strain>
    </source>
</reference>
<dbReference type="AlphaFoldDB" id="A0AAJ8M6G8"/>
<dbReference type="EMBL" id="CP144541">
    <property type="protein sequence ID" value="WVW79424.1"/>
    <property type="molecule type" value="Genomic_DNA"/>
</dbReference>
<feature type="compositionally biased region" description="Low complexity" evidence="1">
    <location>
        <begin position="126"/>
        <end position="150"/>
    </location>
</feature>
<feature type="compositionally biased region" description="Polar residues" evidence="1">
    <location>
        <begin position="201"/>
        <end position="232"/>
    </location>
</feature>
<dbReference type="PANTHER" id="PTHR36167:SF3">
    <property type="entry name" value="C2H2 FINGER DOMAIN TRANSCRIPTION FACTOR (EUROFUNG)-RELATED"/>
    <property type="match status" value="1"/>
</dbReference>
<feature type="compositionally biased region" description="Polar residues" evidence="1">
    <location>
        <begin position="80"/>
        <end position="92"/>
    </location>
</feature>
<accession>A0AAJ8M6G8</accession>
<dbReference type="GeneID" id="30204475"/>
<feature type="region of interest" description="Disordered" evidence="1">
    <location>
        <begin position="379"/>
        <end position="467"/>
    </location>
</feature>
<feature type="region of interest" description="Disordered" evidence="1">
    <location>
        <begin position="698"/>
        <end position="755"/>
    </location>
</feature>
<dbReference type="InterPro" id="IPR013087">
    <property type="entry name" value="Znf_C2H2_type"/>
</dbReference>
<dbReference type="KEGG" id="kbi:30204475"/>
<feature type="region of interest" description="Disordered" evidence="1">
    <location>
        <begin position="55"/>
        <end position="308"/>
    </location>
</feature>
<proteinExistence type="predicted"/>
<evidence type="ECO:0000259" key="2">
    <source>
        <dbReference type="PROSITE" id="PS00028"/>
    </source>
</evidence>